<dbReference type="InterPro" id="IPR002068">
    <property type="entry name" value="A-crystallin/Hsp20_dom"/>
</dbReference>
<dbReference type="GO" id="GO:0009408">
    <property type="term" value="P:response to heat"/>
    <property type="evidence" value="ECO:0007669"/>
    <property type="project" value="TreeGrafter"/>
</dbReference>
<dbReference type="CDD" id="cd06526">
    <property type="entry name" value="metazoan_ACD"/>
    <property type="match status" value="1"/>
</dbReference>
<dbReference type="GO" id="GO:0005634">
    <property type="term" value="C:nucleus"/>
    <property type="evidence" value="ECO:0007669"/>
    <property type="project" value="TreeGrafter"/>
</dbReference>
<dbReference type="InterPro" id="IPR008978">
    <property type="entry name" value="HSP20-like_chaperone"/>
</dbReference>
<feature type="domain" description="SHSP" evidence="4">
    <location>
        <begin position="39"/>
        <end position="146"/>
    </location>
</feature>
<accession>A0A9J6CGX2</accession>
<dbReference type="GO" id="GO:0005737">
    <property type="term" value="C:cytoplasm"/>
    <property type="evidence" value="ECO:0007669"/>
    <property type="project" value="TreeGrafter"/>
</dbReference>
<keyword evidence="6" id="KW-1185">Reference proteome</keyword>
<name>A0A9J6CGX2_POLVA</name>
<dbReference type="Gene3D" id="2.60.40.790">
    <property type="match status" value="1"/>
</dbReference>
<dbReference type="InterPro" id="IPR001436">
    <property type="entry name" value="Alpha-crystallin/sHSP_animal"/>
</dbReference>
<dbReference type="SUPFAM" id="SSF49764">
    <property type="entry name" value="HSP20-like chaperones"/>
    <property type="match status" value="1"/>
</dbReference>
<dbReference type="PANTHER" id="PTHR45640:SF13">
    <property type="entry name" value="HEAT SHOCK PROTEIN 22-RELATED"/>
    <property type="match status" value="1"/>
</dbReference>
<dbReference type="AlphaFoldDB" id="A0A9J6CGX2"/>
<dbReference type="PROSITE" id="PS01031">
    <property type="entry name" value="SHSP"/>
    <property type="match status" value="1"/>
</dbReference>
<comment type="similarity">
    <text evidence="2 3">Belongs to the small heat shock protein (HSP20) family.</text>
</comment>
<evidence type="ECO:0000256" key="1">
    <source>
        <dbReference type="ARBA" id="ARBA00023016"/>
    </source>
</evidence>
<evidence type="ECO:0000256" key="3">
    <source>
        <dbReference type="RuleBase" id="RU003616"/>
    </source>
</evidence>
<keyword evidence="1" id="KW-0346">Stress response</keyword>
<evidence type="ECO:0000259" key="4">
    <source>
        <dbReference type="PROSITE" id="PS01031"/>
    </source>
</evidence>
<comment type="caution">
    <text evidence="5">The sequence shown here is derived from an EMBL/GenBank/DDBJ whole genome shotgun (WGS) entry which is preliminary data.</text>
</comment>
<dbReference type="EMBL" id="JADBJN010000001">
    <property type="protein sequence ID" value="KAG5681127.1"/>
    <property type="molecule type" value="Genomic_DNA"/>
</dbReference>
<dbReference type="Pfam" id="PF00011">
    <property type="entry name" value="HSP20"/>
    <property type="match status" value="1"/>
</dbReference>
<dbReference type="OrthoDB" id="1431247at2759"/>
<dbReference type="PANTHER" id="PTHR45640">
    <property type="entry name" value="HEAT SHOCK PROTEIN HSP-12.2-RELATED"/>
    <property type="match status" value="1"/>
</dbReference>
<reference evidence="5" key="1">
    <citation type="submission" date="2021-03" db="EMBL/GenBank/DDBJ databases">
        <title>Chromosome level genome of the anhydrobiotic midge Polypedilum vanderplanki.</title>
        <authorList>
            <person name="Yoshida Y."/>
            <person name="Kikawada T."/>
            <person name="Gusev O."/>
        </authorList>
    </citation>
    <scope>NUCLEOTIDE SEQUENCE</scope>
    <source>
        <strain evidence="5">NIAS01</strain>
        <tissue evidence="5">Whole body or cell culture</tissue>
    </source>
</reference>
<dbReference type="Proteomes" id="UP001107558">
    <property type="component" value="Chromosome 1"/>
</dbReference>
<organism evidence="5 6">
    <name type="scientific">Polypedilum vanderplanki</name>
    <name type="common">Sleeping chironomid midge</name>
    <dbReference type="NCBI Taxonomy" id="319348"/>
    <lineage>
        <taxon>Eukaryota</taxon>
        <taxon>Metazoa</taxon>
        <taxon>Ecdysozoa</taxon>
        <taxon>Arthropoda</taxon>
        <taxon>Hexapoda</taxon>
        <taxon>Insecta</taxon>
        <taxon>Pterygota</taxon>
        <taxon>Neoptera</taxon>
        <taxon>Endopterygota</taxon>
        <taxon>Diptera</taxon>
        <taxon>Nematocera</taxon>
        <taxon>Chironomoidea</taxon>
        <taxon>Chironomidae</taxon>
        <taxon>Chironominae</taxon>
        <taxon>Polypedilum</taxon>
        <taxon>Polypedilum</taxon>
    </lineage>
</organism>
<evidence type="ECO:0000256" key="2">
    <source>
        <dbReference type="PROSITE-ProRule" id="PRU00285"/>
    </source>
</evidence>
<evidence type="ECO:0000313" key="5">
    <source>
        <dbReference type="EMBL" id="KAG5681127.1"/>
    </source>
</evidence>
<sequence length="177" mass="20128">MAYLPYGCQLFEAPFENDVRSSFSMVPQGGFSGPWSLPRQSSTECDPKTYRFDSKGFTALLDVHSFKPNEISVKTIDHTIVVECKHDAREDGHGEIERHFVRKFNLPMNYDMSTVSSTLSKDGILQIEAPKPQLKGEEQKVEIQQTEKPSFLMSLLSNRANVMLRRSHSIPSDNEEE</sequence>
<dbReference type="GO" id="GO:0051082">
    <property type="term" value="F:unfolded protein binding"/>
    <property type="evidence" value="ECO:0007669"/>
    <property type="project" value="TreeGrafter"/>
</dbReference>
<dbReference type="GO" id="GO:0042026">
    <property type="term" value="P:protein refolding"/>
    <property type="evidence" value="ECO:0007669"/>
    <property type="project" value="TreeGrafter"/>
</dbReference>
<evidence type="ECO:0000313" key="6">
    <source>
        <dbReference type="Proteomes" id="UP001107558"/>
    </source>
</evidence>
<proteinExistence type="inferred from homology"/>
<protein>
    <recommendedName>
        <fullName evidence="4">SHSP domain-containing protein</fullName>
    </recommendedName>
</protein>
<gene>
    <name evidence="5" type="ORF">PVAND_010587</name>
</gene>
<dbReference type="PRINTS" id="PR00299">
    <property type="entry name" value="ACRYSTALLIN"/>
</dbReference>